<dbReference type="EMBL" id="LMWJ01000005">
    <property type="protein sequence ID" value="KUM79534.1"/>
    <property type="molecule type" value="Genomic_DNA"/>
</dbReference>
<dbReference type="CDD" id="cd11715">
    <property type="entry name" value="THUMP_AdoMetMT"/>
    <property type="match status" value="1"/>
</dbReference>
<keyword evidence="2" id="KW-0808">Transferase</keyword>
<dbReference type="PANTHER" id="PTHR14911">
    <property type="entry name" value="THUMP DOMAIN-CONTAINING"/>
    <property type="match status" value="1"/>
</dbReference>
<feature type="domain" description="Ribosomal RNA large subunit methyltransferase K/L-like methyltransferase" evidence="1">
    <location>
        <begin position="187"/>
        <end position="360"/>
    </location>
</feature>
<evidence type="ECO:0000313" key="2">
    <source>
        <dbReference type="EMBL" id="KUM79534.1"/>
    </source>
</evidence>
<dbReference type="GO" id="GO:0003676">
    <property type="term" value="F:nucleic acid binding"/>
    <property type="evidence" value="ECO:0007669"/>
    <property type="project" value="InterPro"/>
</dbReference>
<proteinExistence type="predicted"/>
<reference evidence="2 3" key="1">
    <citation type="submission" date="2015-10" db="EMBL/GenBank/DDBJ databases">
        <title>Draft genome sequence of Streptomyces curacoi DSM 40107, type strain for the species Streptomyces curacoi.</title>
        <authorList>
            <person name="Ruckert C."/>
            <person name="Winkler A."/>
            <person name="Kalinowski J."/>
            <person name="Kampfer P."/>
            <person name="Glaeser S."/>
        </authorList>
    </citation>
    <scope>NUCLEOTIDE SEQUENCE [LARGE SCALE GENOMIC DNA]</scope>
    <source>
        <strain evidence="2 3">DSM 40107</strain>
    </source>
</reference>
<dbReference type="PRINTS" id="PR00507">
    <property type="entry name" value="N12N6MTFRASE"/>
</dbReference>
<dbReference type="SUPFAM" id="SSF53335">
    <property type="entry name" value="S-adenosyl-L-methionine-dependent methyltransferases"/>
    <property type="match status" value="1"/>
</dbReference>
<dbReference type="Proteomes" id="UP000054024">
    <property type="component" value="Unassembled WGS sequence"/>
</dbReference>
<gene>
    <name evidence="2" type="ORF">AQI70_09230</name>
</gene>
<dbReference type="Gene3D" id="3.40.50.150">
    <property type="entry name" value="Vaccinia Virus protein VP39"/>
    <property type="match status" value="1"/>
</dbReference>
<dbReference type="InterPro" id="IPR000241">
    <property type="entry name" value="RlmKL-like_Mtase"/>
</dbReference>
<dbReference type="STRING" id="146536.AQI70_09230"/>
<keyword evidence="2" id="KW-0489">Methyltransferase</keyword>
<evidence type="ECO:0000259" key="1">
    <source>
        <dbReference type="Pfam" id="PF01170"/>
    </source>
</evidence>
<dbReference type="AlphaFoldDB" id="A0A117PH83"/>
<dbReference type="Pfam" id="PF01170">
    <property type="entry name" value="UPF0020"/>
    <property type="match status" value="1"/>
</dbReference>
<dbReference type="CDD" id="cd02440">
    <property type="entry name" value="AdoMet_MTases"/>
    <property type="match status" value="1"/>
</dbReference>
<organism evidence="2 3">
    <name type="scientific">Streptomyces curacoi</name>
    <dbReference type="NCBI Taxonomy" id="146536"/>
    <lineage>
        <taxon>Bacteria</taxon>
        <taxon>Bacillati</taxon>
        <taxon>Actinomycetota</taxon>
        <taxon>Actinomycetes</taxon>
        <taxon>Kitasatosporales</taxon>
        <taxon>Streptomycetaceae</taxon>
        <taxon>Streptomyces</taxon>
    </lineage>
</organism>
<evidence type="ECO:0000313" key="3">
    <source>
        <dbReference type="Proteomes" id="UP000054024"/>
    </source>
</evidence>
<dbReference type="PANTHER" id="PTHR14911:SF13">
    <property type="entry name" value="TRNA (GUANINE(6)-N2)-METHYLTRANSFERASE THUMP3"/>
    <property type="match status" value="1"/>
</dbReference>
<dbReference type="InterPro" id="IPR002052">
    <property type="entry name" value="DNA_methylase_N6_adenine_CS"/>
</dbReference>
<sequence length="368" mass="39927">MHSQREESHVNVRLLARTLRGLEEIAAQEITSRGLGVVKRLRHREVHFSCEEPDSRLLELRTVDDVFLVAATLGGVGHTKADLARFDKPARTAKWRELLRLRHRCGGPEGATRVDVVASYLGKRNFNRYDIEDAVGREVSAVLGLPYRSRRDGPVRDEGTAFPVRVTLDGDQAVLAVRIAERPLHRRTYKQESVRGTLHPPLAAAMAGLTDLFPGARVLDPSCGTGTLLIESQLSVSGLRLLGTDHDPATLALAAANAAAARPAGQDPIAWAVADAGRLPVADGTIDRVIGNPPWGLQVDPAGVLARQPSAFYQQVRRVLKPGTGRAVLLLHNAEEHLRLAESAGLHVHDEQTVSLMGTHPAIVSLTH</sequence>
<name>A0A117PH83_9ACTN</name>
<dbReference type="InterPro" id="IPR029063">
    <property type="entry name" value="SAM-dependent_MTases_sf"/>
</dbReference>
<protein>
    <submittedName>
        <fullName evidence="2">RNA methylase</fullName>
    </submittedName>
</protein>
<dbReference type="GO" id="GO:0016423">
    <property type="term" value="F:tRNA (guanine) methyltransferase activity"/>
    <property type="evidence" value="ECO:0007669"/>
    <property type="project" value="TreeGrafter"/>
</dbReference>
<accession>A0A117PH83</accession>
<dbReference type="Gene3D" id="3.30.2130.30">
    <property type="match status" value="1"/>
</dbReference>
<dbReference type="PROSITE" id="PS00092">
    <property type="entry name" value="N6_MTASE"/>
    <property type="match status" value="1"/>
</dbReference>
<dbReference type="GO" id="GO:0030488">
    <property type="term" value="P:tRNA methylation"/>
    <property type="evidence" value="ECO:0007669"/>
    <property type="project" value="TreeGrafter"/>
</dbReference>
<keyword evidence="3" id="KW-1185">Reference proteome</keyword>
<comment type="caution">
    <text evidence="2">The sequence shown here is derived from an EMBL/GenBank/DDBJ whole genome shotgun (WGS) entry which is preliminary data.</text>
</comment>